<evidence type="ECO:0000313" key="3">
    <source>
        <dbReference type="Proteomes" id="UP000194161"/>
    </source>
</evidence>
<evidence type="ECO:0000313" key="2">
    <source>
        <dbReference type="EMBL" id="ARP93714.1"/>
    </source>
</evidence>
<dbReference type="SUPFAM" id="SSF47413">
    <property type="entry name" value="lambda repressor-like DNA-binding domains"/>
    <property type="match status" value="1"/>
</dbReference>
<dbReference type="PROSITE" id="PS50943">
    <property type="entry name" value="HTH_CROC1"/>
    <property type="match status" value="1"/>
</dbReference>
<dbReference type="RefSeq" id="WP_086077490.1">
    <property type="nucleotide sequence ID" value="NZ_CP021111.1"/>
</dbReference>
<feature type="domain" description="HTH cro/C1-type" evidence="1">
    <location>
        <begin position="19"/>
        <end position="73"/>
    </location>
</feature>
<dbReference type="EMBL" id="CP021111">
    <property type="protein sequence ID" value="ARP93714.1"/>
    <property type="molecule type" value="Genomic_DNA"/>
</dbReference>
<name>A0A1W6ZA44_9BORD</name>
<sequence length="273" mass="30473">MDSTDVDASESAPSVGNLVRQWRQRRRLSQLELALRAGLSTRHLSFIETGRSRPSPEMLIALSEQLDVPLRERNTMLLAAGYAPRYAQRSLNEPDMRPVHEALKRLLDAHQPYPGLVLDRHWNVVLANAAAMGLASLVPEFLRTPALNIYRASLHPEGLARYTRNLQEWAAHLLANLRRSIDSSGDPMLVALEAEVLAYPGMREASRRVPDAHGLLVPCMLDLPMATMSLFTTLTSFGTPQDVTLQELCVELFYPCDADSERALRSLASLPER</sequence>
<dbReference type="STRING" id="463040.CAL15_04545"/>
<dbReference type="AlphaFoldDB" id="A0A1W6ZA44"/>
<dbReference type="PANTHER" id="PTHR35010">
    <property type="entry name" value="BLL4672 PROTEIN-RELATED"/>
    <property type="match status" value="1"/>
</dbReference>
<dbReference type="PANTHER" id="PTHR35010:SF4">
    <property type="entry name" value="BLL5781 PROTEIN"/>
    <property type="match status" value="1"/>
</dbReference>
<evidence type="ECO:0000259" key="1">
    <source>
        <dbReference type="PROSITE" id="PS50943"/>
    </source>
</evidence>
<dbReference type="Pfam" id="PF01381">
    <property type="entry name" value="HTH_3"/>
    <property type="match status" value="1"/>
</dbReference>
<dbReference type="Pfam" id="PF17765">
    <property type="entry name" value="MLTR_LBD"/>
    <property type="match status" value="1"/>
</dbReference>
<dbReference type="OrthoDB" id="2959414at2"/>
<dbReference type="Gene3D" id="1.10.260.40">
    <property type="entry name" value="lambda repressor-like DNA-binding domains"/>
    <property type="match status" value="1"/>
</dbReference>
<organism evidence="2 3">
    <name type="scientific">Bordetella genomosp. 13</name>
    <dbReference type="NCBI Taxonomy" id="463040"/>
    <lineage>
        <taxon>Bacteria</taxon>
        <taxon>Pseudomonadati</taxon>
        <taxon>Pseudomonadota</taxon>
        <taxon>Betaproteobacteria</taxon>
        <taxon>Burkholderiales</taxon>
        <taxon>Alcaligenaceae</taxon>
        <taxon>Bordetella</taxon>
    </lineage>
</organism>
<dbReference type="GO" id="GO:0003677">
    <property type="term" value="F:DNA binding"/>
    <property type="evidence" value="ECO:0007669"/>
    <property type="project" value="InterPro"/>
</dbReference>
<dbReference type="Gene3D" id="3.30.450.180">
    <property type="match status" value="1"/>
</dbReference>
<dbReference type="KEGG" id="bgm:CAL15_04545"/>
<keyword evidence="3" id="KW-1185">Reference proteome</keyword>
<reference evidence="2 3" key="1">
    <citation type="submission" date="2017-05" db="EMBL/GenBank/DDBJ databases">
        <title>Complete and WGS of Bordetella genogroups.</title>
        <authorList>
            <person name="Spilker T."/>
            <person name="LiPuma J."/>
        </authorList>
    </citation>
    <scope>NUCLEOTIDE SEQUENCE [LARGE SCALE GENOMIC DNA]</scope>
    <source>
        <strain evidence="2 3">AU7206</strain>
    </source>
</reference>
<dbReference type="InterPro" id="IPR010982">
    <property type="entry name" value="Lambda_DNA-bd_dom_sf"/>
</dbReference>
<dbReference type="SMART" id="SM00530">
    <property type="entry name" value="HTH_XRE"/>
    <property type="match status" value="1"/>
</dbReference>
<dbReference type="InterPro" id="IPR001387">
    <property type="entry name" value="Cro/C1-type_HTH"/>
</dbReference>
<accession>A0A1W6ZA44</accession>
<dbReference type="Proteomes" id="UP000194161">
    <property type="component" value="Chromosome"/>
</dbReference>
<proteinExistence type="predicted"/>
<dbReference type="InterPro" id="IPR041413">
    <property type="entry name" value="MLTR_LBD"/>
</dbReference>
<gene>
    <name evidence="2" type="ORF">CAL15_04545</name>
</gene>
<protein>
    <submittedName>
        <fullName evidence="2">Transcriptional regulator</fullName>
    </submittedName>
</protein>
<dbReference type="CDD" id="cd00093">
    <property type="entry name" value="HTH_XRE"/>
    <property type="match status" value="1"/>
</dbReference>